<protein>
    <recommendedName>
        <fullName evidence="3">Phospholipase A2 domain-containing protein</fullName>
    </recommendedName>
</protein>
<reference evidence="2" key="1">
    <citation type="journal article" date="2019" name="Int. J. Syst. Evol. Microbiol.">
        <title>The Global Catalogue of Microorganisms (GCM) 10K type strain sequencing project: providing services to taxonomists for standard genome sequencing and annotation.</title>
        <authorList>
            <consortium name="The Broad Institute Genomics Platform"/>
            <consortium name="The Broad Institute Genome Sequencing Center for Infectious Disease"/>
            <person name="Wu L."/>
            <person name="Ma J."/>
        </authorList>
    </citation>
    <scope>NUCLEOTIDE SEQUENCE [LARGE SCALE GENOMIC DNA]</scope>
    <source>
        <strain evidence="2">JCM 18958</strain>
    </source>
</reference>
<evidence type="ECO:0000313" key="2">
    <source>
        <dbReference type="Proteomes" id="UP001501446"/>
    </source>
</evidence>
<organism evidence="1 2">
    <name type="scientific">Kocuria gwangalliensis</name>
    <dbReference type="NCBI Taxonomy" id="501592"/>
    <lineage>
        <taxon>Bacteria</taxon>
        <taxon>Bacillati</taxon>
        <taxon>Actinomycetota</taxon>
        <taxon>Actinomycetes</taxon>
        <taxon>Micrococcales</taxon>
        <taxon>Micrococcaceae</taxon>
        <taxon>Kocuria</taxon>
    </lineage>
</organism>
<proteinExistence type="predicted"/>
<accession>A0ABP8X1B5</accession>
<evidence type="ECO:0008006" key="3">
    <source>
        <dbReference type="Google" id="ProtNLM"/>
    </source>
</evidence>
<dbReference type="Proteomes" id="UP001501446">
    <property type="component" value="Unassembled WGS sequence"/>
</dbReference>
<sequence length="162" mass="17141">MGVSSKAAFASNKSVGEKFNAQVSESGKYMQTSPDGSVYFDLAAARAAGASPEIIDIGQTINQLASAHNATGNGTTAARLSVPVWGNWCGPGYGGGPALDVLDSICRKHDRCYGSRGYFACSCDRAIVTDIRQNAHRMNSRERATAAAVSTYFTYCLCNPLK</sequence>
<dbReference type="SUPFAM" id="SSF48619">
    <property type="entry name" value="Phospholipase A2, PLA2"/>
    <property type="match status" value="1"/>
</dbReference>
<comment type="caution">
    <text evidence="1">The sequence shown here is derived from an EMBL/GenBank/DDBJ whole genome shotgun (WGS) entry which is preliminary data.</text>
</comment>
<gene>
    <name evidence="1" type="ORF">GCM10025781_16580</name>
</gene>
<evidence type="ECO:0000313" key="1">
    <source>
        <dbReference type="EMBL" id="GAA4699115.1"/>
    </source>
</evidence>
<dbReference type="EMBL" id="BAABLN010000023">
    <property type="protein sequence ID" value="GAA4699115.1"/>
    <property type="molecule type" value="Genomic_DNA"/>
</dbReference>
<keyword evidence="2" id="KW-1185">Reference proteome</keyword>
<name>A0ABP8X1B5_9MICC</name>
<dbReference type="Gene3D" id="1.20.90.10">
    <property type="entry name" value="Phospholipase A2 domain"/>
    <property type="match status" value="1"/>
</dbReference>
<dbReference type="InterPro" id="IPR036444">
    <property type="entry name" value="PLipase_A2_dom_sf"/>
</dbReference>